<dbReference type="Proteomes" id="UP000636800">
    <property type="component" value="Unassembled WGS sequence"/>
</dbReference>
<evidence type="ECO:0000313" key="4">
    <source>
        <dbReference type="Proteomes" id="UP000639772"/>
    </source>
</evidence>
<gene>
    <name evidence="1" type="ORF">HPP92_028944</name>
    <name evidence="2" type="ORF">HPP92_028955</name>
</gene>
<dbReference type="AlphaFoldDB" id="A0A835U292"/>
<proteinExistence type="predicted"/>
<protein>
    <submittedName>
        <fullName evidence="2">Uncharacterized protein</fullName>
    </submittedName>
</protein>
<name>A0A835U292_VANPL</name>
<dbReference type="Proteomes" id="UP000639772">
    <property type="component" value="Unassembled WGS sequence"/>
</dbReference>
<dbReference type="EMBL" id="JADCNL010000602">
    <property type="protein sequence ID" value="KAG0446206.1"/>
    <property type="molecule type" value="Genomic_DNA"/>
</dbReference>
<organism evidence="2 4">
    <name type="scientific">Vanilla planifolia</name>
    <name type="common">Vanilla</name>
    <dbReference type="NCBI Taxonomy" id="51239"/>
    <lineage>
        <taxon>Eukaryota</taxon>
        <taxon>Viridiplantae</taxon>
        <taxon>Streptophyta</taxon>
        <taxon>Embryophyta</taxon>
        <taxon>Tracheophyta</taxon>
        <taxon>Spermatophyta</taxon>
        <taxon>Magnoliopsida</taxon>
        <taxon>Liliopsida</taxon>
        <taxon>Asparagales</taxon>
        <taxon>Orchidaceae</taxon>
        <taxon>Vanilloideae</taxon>
        <taxon>Vanilleae</taxon>
        <taxon>Vanilla</taxon>
    </lineage>
</organism>
<comment type="caution">
    <text evidence="2">The sequence shown here is derived from an EMBL/GenBank/DDBJ whole genome shotgun (WGS) entry which is preliminary data.</text>
</comment>
<keyword evidence="3" id="KW-1185">Reference proteome</keyword>
<dbReference type="EMBL" id="JADCNM010000603">
    <property type="protein sequence ID" value="KAG0446213.1"/>
    <property type="molecule type" value="Genomic_DNA"/>
</dbReference>
<sequence>MSLPPHMRCPLRLMQGRTKHTDIPIHIALEELQGRVLFRTQVEASTLLPPLTYIDLNSQEVFTREQDHEYGLITKVIRSETCKLLMEVDIRNDDELHSSFFSLLRRYTAIVYLRPTPTSGDYTYDRRLRLILCVETDDFQVCIIDAELEMALEYIILREIHLGTEKWYSQGARSRSTPSSPIRLTLARSNSAYCLSAPHYEVLYHRWP</sequence>
<reference evidence="3 4" key="1">
    <citation type="journal article" date="2020" name="Nat. Food">
        <title>A phased Vanilla planifolia genome enables genetic improvement of flavour and production.</title>
        <authorList>
            <person name="Hasing T."/>
            <person name="Tang H."/>
            <person name="Brym M."/>
            <person name="Khazi F."/>
            <person name="Huang T."/>
            <person name="Chambers A.H."/>
        </authorList>
    </citation>
    <scope>NUCLEOTIDE SEQUENCE [LARGE SCALE GENOMIC DNA]</scope>
    <source>
        <tissue evidence="2">Leaf</tissue>
    </source>
</reference>
<evidence type="ECO:0000313" key="2">
    <source>
        <dbReference type="EMBL" id="KAG0446213.1"/>
    </source>
</evidence>
<evidence type="ECO:0000313" key="1">
    <source>
        <dbReference type="EMBL" id="KAG0446206.1"/>
    </source>
</evidence>
<evidence type="ECO:0000313" key="3">
    <source>
        <dbReference type="Proteomes" id="UP000636800"/>
    </source>
</evidence>
<accession>A0A835U292</accession>